<protein>
    <submittedName>
        <fullName evidence="2">Uncharacterized protein</fullName>
    </submittedName>
</protein>
<gene>
    <name evidence="2" type="ORF">LXM26_00075</name>
</gene>
<dbReference type="Proteomes" id="UP001139000">
    <property type="component" value="Unassembled WGS sequence"/>
</dbReference>
<feature type="transmembrane region" description="Helical" evidence="1">
    <location>
        <begin position="56"/>
        <end position="74"/>
    </location>
</feature>
<keyword evidence="1" id="KW-0812">Transmembrane</keyword>
<evidence type="ECO:0000313" key="3">
    <source>
        <dbReference type="Proteomes" id="UP001139000"/>
    </source>
</evidence>
<reference evidence="2" key="1">
    <citation type="submission" date="2021-12" db="EMBL/GenBank/DDBJ databases">
        <title>Novel species in genus Dyadobacter.</title>
        <authorList>
            <person name="Ma C."/>
        </authorList>
    </citation>
    <scope>NUCLEOTIDE SEQUENCE</scope>
    <source>
        <strain evidence="2">LJ419</strain>
    </source>
</reference>
<evidence type="ECO:0000256" key="1">
    <source>
        <dbReference type="SAM" id="Phobius"/>
    </source>
</evidence>
<organism evidence="2 3">
    <name type="scientific">Dyadobacter chenwenxiniae</name>
    <dbReference type="NCBI Taxonomy" id="2906456"/>
    <lineage>
        <taxon>Bacteria</taxon>
        <taxon>Pseudomonadati</taxon>
        <taxon>Bacteroidota</taxon>
        <taxon>Cytophagia</taxon>
        <taxon>Cytophagales</taxon>
        <taxon>Spirosomataceae</taxon>
        <taxon>Dyadobacter</taxon>
    </lineage>
</organism>
<keyword evidence="1" id="KW-0472">Membrane</keyword>
<keyword evidence="3" id="KW-1185">Reference proteome</keyword>
<sequence>MFYNFNRHKQKTSPAAVTETEAAAVKIAGKIKAKQRKLADWMNQEMSGLPVRWQKAILFAILGLGVAYCIWLTIPYSHTDKESHTFQSLVGKTSSIKAATPSPKQQAFENYLDSLEKAFIADSIYHSQQNNNDHAE</sequence>
<keyword evidence="1" id="KW-1133">Transmembrane helix</keyword>
<proteinExistence type="predicted"/>
<accession>A0A9X1PI32</accession>
<comment type="caution">
    <text evidence="2">The sequence shown here is derived from an EMBL/GenBank/DDBJ whole genome shotgun (WGS) entry which is preliminary data.</text>
</comment>
<name>A0A9X1PI32_9BACT</name>
<dbReference type="EMBL" id="JAJTTC010000001">
    <property type="protein sequence ID" value="MCF0059868.1"/>
    <property type="molecule type" value="Genomic_DNA"/>
</dbReference>
<evidence type="ECO:0000313" key="2">
    <source>
        <dbReference type="EMBL" id="MCF0059868.1"/>
    </source>
</evidence>
<dbReference type="RefSeq" id="WP_234652093.1">
    <property type="nucleotide sequence ID" value="NZ_CP094997.1"/>
</dbReference>
<dbReference type="AlphaFoldDB" id="A0A9X1PI32"/>